<accession>A0AAD5XNS8</accession>
<keyword evidence="3" id="KW-1185">Reference proteome</keyword>
<dbReference type="AlphaFoldDB" id="A0AAD5XNS8"/>
<evidence type="ECO:0000313" key="2">
    <source>
        <dbReference type="EMBL" id="KAJ3175746.1"/>
    </source>
</evidence>
<feature type="region of interest" description="Disordered" evidence="1">
    <location>
        <begin position="1"/>
        <end position="37"/>
    </location>
</feature>
<feature type="compositionally biased region" description="Basic and acidic residues" evidence="1">
    <location>
        <begin position="1"/>
        <end position="11"/>
    </location>
</feature>
<protein>
    <submittedName>
        <fullName evidence="2">Uncharacterized protein</fullName>
    </submittedName>
</protein>
<dbReference type="EMBL" id="JADGJQ010000048">
    <property type="protein sequence ID" value="KAJ3175746.1"/>
    <property type="molecule type" value="Genomic_DNA"/>
</dbReference>
<proteinExistence type="predicted"/>
<organism evidence="2 3">
    <name type="scientific">Geranomyces variabilis</name>
    <dbReference type="NCBI Taxonomy" id="109894"/>
    <lineage>
        <taxon>Eukaryota</taxon>
        <taxon>Fungi</taxon>
        <taxon>Fungi incertae sedis</taxon>
        <taxon>Chytridiomycota</taxon>
        <taxon>Chytridiomycota incertae sedis</taxon>
        <taxon>Chytridiomycetes</taxon>
        <taxon>Spizellomycetales</taxon>
        <taxon>Powellomycetaceae</taxon>
        <taxon>Geranomyces</taxon>
    </lineage>
</organism>
<comment type="caution">
    <text evidence="2">The sequence shown here is derived from an EMBL/GenBank/DDBJ whole genome shotgun (WGS) entry which is preliminary data.</text>
</comment>
<sequence length="137" mass="14860">MEQGEQVHELDGADFFSRPTNSTILPPTPPAPPTDDAFLADPTIPDLGADVLHNWAAATTFASDNLSPLTISPTTPDAIEYFTSPLPASFFPMPPVQPPNAWVVPAPQMWVPNLLPVSWTAYDCPGDPMLDPHWLQS</sequence>
<gene>
    <name evidence="2" type="ORF">HDU87_005739</name>
</gene>
<name>A0AAD5XNS8_9FUNG</name>
<reference evidence="2" key="1">
    <citation type="submission" date="2020-05" db="EMBL/GenBank/DDBJ databases">
        <title>Phylogenomic resolution of chytrid fungi.</title>
        <authorList>
            <person name="Stajich J.E."/>
            <person name="Amses K."/>
            <person name="Simmons R."/>
            <person name="Seto K."/>
            <person name="Myers J."/>
            <person name="Bonds A."/>
            <person name="Quandt C.A."/>
            <person name="Barry K."/>
            <person name="Liu P."/>
            <person name="Grigoriev I."/>
            <person name="Longcore J.E."/>
            <person name="James T.Y."/>
        </authorList>
    </citation>
    <scope>NUCLEOTIDE SEQUENCE</scope>
    <source>
        <strain evidence="2">JEL0379</strain>
    </source>
</reference>
<dbReference type="Proteomes" id="UP001212152">
    <property type="component" value="Unassembled WGS sequence"/>
</dbReference>
<evidence type="ECO:0000313" key="3">
    <source>
        <dbReference type="Proteomes" id="UP001212152"/>
    </source>
</evidence>
<evidence type="ECO:0000256" key="1">
    <source>
        <dbReference type="SAM" id="MobiDB-lite"/>
    </source>
</evidence>